<protein>
    <submittedName>
        <fullName evidence="3">PorT family protein</fullName>
    </submittedName>
</protein>
<feature type="chain" id="PRO_5026127101" evidence="1">
    <location>
        <begin position="21"/>
        <end position="220"/>
    </location>
</feature>
<reference evidence="3 4" key="1">
    <citation type="submission" date="2020-02" db="EMBL/GenBank/DDBJ databases">
        <title>Complete genome sequence of Flavobacteriaceae bacterium.</title>
        <authorList>
            <person name="Kim S.-J."/>
            <person name="Kim Y.-S."/>
            <person name="Kim K.-H."/>
        </authorList>
    </citation>
    <scope>NUCLEOTIDE SEQUENCE [LARGE SCALE GENOMIC DNA]</scope>
    <source>
        <strain evidence="3 4">RR4-40</strain>
    </source>
</reference>
<organism evidence="3 4">
    <name type="scientific">Rasiella rasia</name>
    <dbReference type="NCBI Taxonomy" id="2744027"/>
    <lineage>
        <taxon>Bacteria</taxon>
        <taxon>Pseudomonadati</taxon>
        <taxon>Bacteroidota</taxon>
        <taxon>Flavobacteriia</taxon>
        <taxon>Flavobacteriales</taxon>
        <taxon>Flavobacteriaceae</taxon>
        <taxon>Rasiella</taxon>
    </lineage>
</organism>
<sequence>MKKQVVLVAIALFAFTFTNAQDIKFGAKAGVNFASVGGDFTEDSEGLTGFHIGGLVEILISEKFGIQPEILYSAQGNKFEETTSDIGITAKSTSKQKIDYINIPILGKYYFTEEFSVEAGPQIGFLASANRENDIEVSGENATPEVIAIIESQSGGEQDISDSVKGTDFSLAAGATYRLPMGVFFSARYALGLSNINDGPGSDNFKNQNNVAQLSVGYSF</sequence>
<keyword evidence="1" id="KW-0732">Signal</keyword>
<dbReference type="SUPFAM" id="SSF56925">
    <property type="entry name" value="OMPA-like"/>
    <property type="match status" value="1"/>
</dbReference>
<dbReference type="EMBL" id="CP049057">
    <property type="protein sequence ID" value="QIE58545.1"/>
    <property type="molecule type" value="Genomic_DNA"/>
</dbReference>
<dbReference type="Pfam" id="PF13568">
    <property type="entry name" value="OMP_b-brl_2"/>
    <property type="match status" value="1"/>
</dbReference>
<dbReference type="AlphaFoldDB" id="A0A6G6GIZ3"/>
<dbReference type="Proteomes" id="UP000505306">
    <property type="component" value="Chromosome"/>
</dbReference>
<evidence type="ECO:0000256" key="1">
    <source>
        <dbReference type="SAM" id="SignalP"/>
    </source>
</evidence>
<dbReference type="KEGG" id="mgel:G5B37_02915"/>
<feature type="domain" description="Outer membrane protein beta-barrel" evidence="2">
    <location>
        <begin position="19"/>
        <end position="196"/>
    </location>
</feature>
<evidence type="ECO:0000313" key="4">
    <source>
        <dbReference type="Proteomes" id="UP000505306"/>
    </source>
</evidence>
<feature type="signal peptide" evidence="1">
    <location>
        <begin position="1"/>
        <end position="20"/>
    </location>
</feature>
<proteinExistence type="predicted"/>
<dbReference type="InterPro" id="IPR025665">
    <property type="entry name" value="Beta-barrel_OMP_2"/>
</dbReference>
<name>A0A6G6GIZ3_9FLAO</name>
<keyword evidence="4" id="KW-1185">Reference proteome</keyword>
<dbReference type="InterPro" id="IPR011250">
    <property type="entry name" value="OMP/PagP_B-barrel"/>
</dbReference>
<dbReference type="RefSeq" id="WP_164678552.1">
    <property type="nucleotide sequence ID" value="NZ_CP049057.1"/>
</dbReference>
<evidence type="ECO:0000259" key="2">
    <source>
        <dbReference type="Pfam" id="PF13568"/>
    </source>
</evidence>
<evidence type="ECO:0000313" key="3">
    <source>
        <dbReference type="EMBL" id="QIE58545.1"/>
    </source>
</evidence>
<accession>A0A6G6GIZ3</accession>
<gene>
    <name evidence="3" type="ORF">G5B37_02915</name>
</gene>